<keyword evidence="3 7" id="KW-0812">Transmembrane</keyword>
<feature type="region of interest" description="Disordered" evidence="6">
    <location>
        <begin position="609"/>
        <end position="631"/>
    </location>
</feature>
<evidence type="ECO:0000256" key="3">
    <source>
        <dbReference type="ARBA" id="ARBA00022692"/>
    </source>
</evidence>
<protein>
    <submittedName>
        <fullName evidence="10">PspC domain-containing protein</fullName>
    </submittedName>
</protein>
<dbReference type="EMBL" id="RZOA01000028">
    <property type="protein sequence ID" value="KAA8821479.1"/>
    <property type="molecule type" value="Genomic_DNA"/>
</dbReference>
<keyword evidence="4 7" id="KW-1133">Transmembrane helix</keyword>
<evidence type="ECO:0000313" key="10">
    <source>
        <dbReference type="EMBL" id="KAA8821479.1"/>
    </source>
</evidence>
<accession>A0A5J5DYA4</accession>
<gene>
    <name evidence="10" type="ORF">EM848_10780</name>
    <name evidence="9" type="ORF">EMO90_03820</name>
</gene>
<feature type="transmembrane region" description="Helical" evidence="7">
    <location>
        <begin position="375"/>
        <end position="396"/>
    </location>
</feature>
<dbReference type="GO" id="GO:0005886">
    <property type="term" value="C:plasma membrane"/>
    <property type="evidence" value="ECO:0007669"/>
    <property type="project" value="UniProtKB-SubCell"/>
</dbReference>
<feature type="region of interest" description="Disordered" evidence="6">
    <location>
        <begin position="201"/>
        <end position="293"/>
    </location>
</feature>
<dbReference type="AlphaFoldDB" id="A0A5J5DYA4"/>
<feature type="region of interest" description="Disordered" evidence="6">
    <location>
        <begin position="312"/>
        <end position="331"/>
    </location>
</feature>
<keyword evidence="5 7" id="KW-0472">Membrane</keyword>
<feature type="compositionally biased region" description="Pro residues" evidence="6">
    <location>
        <begin position="247"/>
        <end position="263"/>
    </location>
</feature>
<keyword evidence="12" id="KW-1185">Reference proteome</keyword>
<dbReference type="Pfam" id="PF04024">
    <property type="entry name" value="PspC"/>
    <property type="match status" value="1"/>
</dbReference>
<dbReference type="EMBL" id="RZNZ01000004">
    <property type="protein sequence ID" value="KAA8821295.1"/>
    <property type="molecule type" value="Genomic_DNA"/>
</dbReference>
<evidence type="ECO:0000256" key="6">
    <source>
        <dbReference type="SAM" id="MobiDB-lite"/>
    </source>
</evidence>
<feature type="region of interest" description="Disordered" evidence="6">
    <location>
        <begin position="26"/>
        <end position="67"/>
    </location>
</feature>
<evidence type="ECO:0000256" key="7">
    <source>
        <dbReference type="SAM" id="Phobius"/>
    </source>
</evidence>
<keyword evidence="2" id="KW-1003">Cell membrane</keyword>
<dbReference type="Proteomes" id="UP000374630">
    <property type="component" value="Unassembled WGS sequence"/>
</dbReference>
<proteinExistence type="predicted"/>
<comment type="subcellular location">
    <subcellularLocation>
        <location evidence="1">Cell membrane</location>
        <topology evidence="1">Single-pass membrane protein</topology>
    </subcellularLocation>
</comment>
<evidence type="ECO:0000313" key="9">
    <source>
        <dbReference type="EMBL" id="KAA8821295.1"/>
    </source>
</evidence>
<dbReference type="PANTHER" id="PTHR33885:SF3">
    <property type="entry name" value="PHAGE SHOCK PROTEIN C"/>
    <property type="match status" value="1"/>
</dbReference>
<feature type="compositionally biased region" description="Low complexity" evidence="6">
    <location>
        <begin position="264"/>
        <end position="293"/>
    </location>
</feature>
<organism evidence="10 11">
    <name type="scientific">Bifidobacterium vespertilionis</name>
    <dbReference type="NCBI Taxonomy" id="2562524"/>
    <lineage>
        <taxon>Bacteria</taxon>
        <taxon>Bacillati</taxon>
        <taxon>Actinomycetota</taxon>
        <taxon>Actinomycetes</taxon>
        <taxon>Bifidobacteriales</taxon>
        <taxon>Bifidobacteriaceae</taxon>
        <taxon>Bifidobacterium</taxon>
    </lineage>
</organism>
<evidence type="ECO:0000256" key="2">
    <source>
        <dbReference type="ARBA" id="ARBA00022475"/>
    </source>
</evidence>
<feature type="transmembrane region" description="Helical" evidence="7">
    <location>
        <begin position="403"/>
        <end position="423"/>
    </location>
</feature>
<evidence type="ECO:0000256" key="4">
    <source>
        <dbReference type="ARBA" id="ARBA00022989"/>
    </source>
</evidence>
<evidence type="ECO:0000259" key="8">
    <source>
        <dbReference type="Pfam" id="PF04024"/>
    </source>
</evidence>
<feature type="transmembrane region" description="Helical" evidence="7">
    <location>
        <begin position="156"/>
        <end position="189"/>
    </location>
</feature>
<feature type="transmembrane region" description="Helical" evidence="7">
    <location>
        <begin position="339"/>
        <end position="363"/>
    </location>
</feature>
<comment type="caution">
    <text evidence="10">The sequence shown here is derived from an EMBL/GenBank/DDBJ whole genome shotgun (WGS) entry which is preliminary data.</text>
</comment>
<feature type="domain" description="Phage shock protein PspC N-terminal" evidence="8">
    <location>
        <begin position="84"/>
        <end position="138"/>
    </location>
</feature>
<dbReference type="Proteomes" id="UP000345527">
    <property type="component" value="Unassembled WGS sequence"/>
</dbReference>
<dbReference type="PANTHER" id="PTHR33885">
    <property type="entry name" value="PHAGE SHOCK PROTEIN C"/>
    <property type="match status" value="1"/>
</dbReference>
<name>A0A5J5DYA4_9BIFI</name>
<feature type="transmembrane region" description="Helical" evidence="7">
    <location>
        <begin position="113"/>
        <end position="136"/>
    </location>
</feature>
<dbReference type="OrthoDB" id="7359894at2"/>
<reference evidence="11 12" key="1">
    <citation type="journal article" date="2019" name="Syst. Appl. Microbiol.">
        <title>Characterization of Bifidobacterium species in feaces of the Egyptian fruit bat: Description of B. vespertilionis sp. nov. and B. rousetti sp. nov.</title>
        <authorList>
            <person name="Modesto M."/>
            <person name="Satti M."/>
            <person name="Watanabe K."/>
            <person name="Puglisi E."/>
            <person name="Morelli L."/>
            <person name="Huang C.-H."/>
            <person name="Liou J.-S."/>
            <person name="Miyashita M."/>
            <person name="Tamura T."/>
            <person name="Saito S."/>
            <person name="Mori K."/>
            <person name="Huang L."/>
            <person name="Sciavilla P."/>
            <person name="Sandri C."/>
            <person name="Spiezio C."/>
            <person name="Vitali F."/>
            <person name="Cavalieri D."/>
            <person name="Perpetuini G."/>
            <person name="Tofalo R."/>
            <person name="Bonetti A."/>
            <person name="Arita M."/>
            <person name="Mattarelli P."/>
        </authorList>
    </citation>
    <scope>NUCLEOTIDE SEQUENCE [LARGE SCALE GENOMIC DNA]</scope>
    <source>
        <strain evidence="9 12">RST16</strain>
        <strain evidence="10 11">RST8</strain>
    </source>
</reference>
<feature type="compositionally biased region" description="Low complexity" evidence="6">
    <location>
        <begin position="223"/>
        <end position="236"/>
    </location>
</feature>
<sequence>MVFREESGCPLMVRHESACCNGIMSNNTNVPPQHGPSRGAQDPSQTSQPPYAPGPQSFPPQSGQGGGPDGNALNDFFSWVRSSRVVRSRDRWVAGVCGGLAERLGWSPTLVRALMLGAVLLGGLGAAFYAFAWLLLPDRDTGEIYGEELVAGHFDWSMLGMLVLLVCTILLPGVGLAAIVVALAVGFVLLQWSRREIEKGRWSGMTGNGPFGPVGPTAPASPVPVGQWQPVGQGQPAHQAAQSVWPAPTPGSVPFPGPAPVSGPVPSVASGMPAASAQPMASMPGPAPAVPGAAAPAAASAMSGSVSVPSAMPVPPAPLDPRRSGKSTRPHVLRRKPAGFAMVMICLGLILISGAVVFMQASAGNVTLTEQLRMMLIWSSAVCLALGAIVFILGCMGRRSGGLIPVSLLAATLAIVIGMYGAVFNYSTTSYGRLTQGMTVQSVGDYDTIAVTSATMKQLVQGMSFEGHDDQQPWKMVGGDVYPGAIGDNSSDLNIDMTRYAQNNGTHTITLNSGGKRTSTCPVGTINVAARFTDVSIVLPDGCTYELQADVAAFRDRSSDGVNGQALVGSTMSYDDAMAVVNRSYGMVTAPWTFGVGVMPSFTQPHASRSCTWKDDSGSSDSDSTSDDMECTVKTDDHYDWLLGRSSDPEEPELVIHVSALMSARIGVEYQSTTSLPGYNN</sequence>
<dbReference type="InterPro" id="IPR052027">
    <property type="entry name" value="PspC"/>
</dbReference>
<evidence type="ECO:0000256" key="5">
    <source>
        <dbReference type="ARBA" id="ARBA00023136"/>
    </source>
</evidence>
<evidence type="ECO:0000313" key="11">
    <source>
        <dbReference type="Proteomes" id="UP000345527"/>
    </source>
</evidence>
<evidence type="ECO:0000313" key="12">
    <source>
        <dbReference type="Proteomes" id="UP000374630"/>
    </source>
</evidence>
<dbReference type="InterPro" id="IPR007168">
    <property type="entry name" value="Phageshock_PspC_N"/>
</dbReference>
<evidence type="ECO:0000256" key="1">
    <source>
        <dbReference type="ARBA" id="ARBA00004162"/>
    </source>
</evidence>